<evidence type="ECO:0000313" key="3">
    <source>
        <dbReference type="Proteomes" id="UP000785679"/>
    </source>
</evidence>
<dbReference type="AlphaFoldDB" id="A0A8J8T2Z0"/>
<sequence length="206" mass="23073">MQKTSFFSVSMVSVPVSKASGGAYYTVLLLSVEARLSMIAKPQSIRPKRAFLEFCSRMTRFSGLISLWHIPFVFLKSVLAAFTMSTQRLYLMMSLQDAMRIGHFKFLTLLMKSRSVPFLCPGMTIQWYLERIVPFPRGKFGQPQQDGTMYNAFTRRSSPLGISWLLANSQASLSAMLMSIILIATIVLVTVSKASTTLKPSRSFIG</sequence>
<reference evidence="2" key="1">
    <citation type="submission" date="2019-06" db="EMBL/GenBank/DDBJ databases">
        <authorList>
            <person name="Zheng W."/>
        </authorList>
    </citation>
    <scope>NUCLEOTIDE SEQUENCE</scope>
    <source>
        <strain evidence="2">QDHG01</strain>
    </source>
</reference>
<accession>A0A8J8T2Z0</accession>
<keyword evidence="1" id="KW-0812">Transmembrane</keyword>
<evidence type="ECO:0000313" key="2">
    <source>
        <dbReference type="EMBL" id="TNV79611.1"/>
    </source>
</evidence>
<dbReference type="Proteomes" id="UP000785679">
    <property type="component" value="Unassembled WGS sequence"/>
</dbReference>
<organism evidence="2 3">
    <name type="scientific">Halteria grandinella</name>
    <dbReference type="NCBI Taxonomy" id="5974"/>
    <lineage>
        <taxon>Eukaryota</taxon>
        <taxon>Sar</taxon>
        <taxon>Alveolata</taxon>
        <taxon>Ciliophora</taxon>
        <taxon>Intramacronucleata</taxon>
        <taxon>Spirotrichea</taxon>
        <taxon>Stichotrichia</taxon>
        <taxon>Sporadotrichida</taxon>
        <taxon>Halteriidae</taxon>
        <taxon>Halteria</taxon>
    </lineage>
</organism>
<evidence type="ECO:0000256" key="1">
    <source>
        <dbReference type="SAM" id="Phobius"/>
    </source>
</evidence>
<dbReference type="EMBL" id="RRYP01008680">
    <property type="protein sequence ID" value="TNV79611.1"/>
    <property type="molecule type" value="Genomic_DNA"/>
</dbReference>
<keyword evidence="3" id="KW-1185">Reference proteome</keyword>
<comment type="caution">
    <text evidence="2">The sequence shown here is derived from an EMBL/GenBank/DDBJ whole genome shotgun (WGS) entry which is preliminary data.</text>
</comment>
<feature type="transmembrane region" description="Helical" evidence="1">
    <location>
        <begin position="173"/>
        <end position="192"/>
    </location>
</feature>
<keyword evidence="1" id="KW-1133">Transmembrane helix</keyword>
<name>A0A8J8T2Z0_HALGN</name>
<feature type="transmembrane region" description="Helical" evidence="1">
    <location>
        <begin position="61"/>
        <end position="84"/>
    </location>
</feature>
<keyword evidence="1" id="KW-0472">Membrane</keyword>
<protein>
    <submittedName>
        <fullName evidence="2">Uncharacterized protein</fullName>
    </submittedName>
</protein>
<gene>
    <name evidence="2" type="ORF">FGO68_gene4863</name>
</gene>
<proteinExistence type="predicted"/>